<gene>
    <name evidence="3" type="ORF">SAMN05421795_102585</name>
</gene>
<keyword evidence="1" id="KW-0378">Hydrolase</keyword>
<accession>A0A1N7L5L2</accession>
<dbReference type="RefSeq" id="WP_076364454.1">
    <property type="nucleotide sequence ID" value="NZ_FTOM01000002.1"/>
</dbReference>
<dbReference type="PANTHER" id="PTHR46118:SF4">
    <property type="entry name" value="PROTEIN ABHD11"/>
    <property type="match status" value="1"/>
</dbReference>
<dbReference type="InterPro" id="IPR029058">
    <property type="entry name" value="AB_hydrolase_fold"/>
</dbReference>
<dbReference type="Proteomes" id="UP000186098">
    <property type="component" value="Unassembled WGS sequence"/>
</dbReference>
<dbReference type="Pfam" id="PF00561">
    <property type="entry name" value="Abhydrolase_1"/>
    <property type="match status" value="1"/>
</dbReference>
<dbReference type="STRING" id="407234.SAMN05421795_102585"/>
<organism evidence="3 4">
    <name type="scientific">Phaeovulum vinaykumarii</name>
    <dbReference type="NCBI Taxonomy" id="407234"/>
    <lineage>
        <taxon>Bacteria</taxon>
        <taxon>Pseudomonadati</taxon>
        <taxon>Pseudomonadota</taxon>
        <taxon>Alphaproteobacteria</taxon>
        <taxon>Rhodobacterales</taxon>
        <taxon>Paracoccaceae</taxon>
        <taxon>Phaeovulum</taxon>
    </lineage>
</organism>
<reference evidence="4" key="1">
    <citation type="submission" date="2017-01" db="EMBL/GenBank/DDBJ databases">
        <authorList>
            <person name="Varghese N."/>
            <person name="Submissions S."/>
        </authorList>
    </citation>
    <scope>NUCLEOTIDE SEQUENCE [LARGE SCALE GENOMIC DNA]</scope>
    <source>
        <strain evidence="4">DSM 18714</strain>
    </source>
</reference>
<dbReference type="AlphaFoldDB" id="A0A1N7L5L2"/>
<sequence>MLNLTLHGTPTGAPPLVIAHGLFGSGRNWGVIARRLSADRLVVAVDMRNHADSFWSDRHGYAEMAQDLAEVIAAQGGQADVLGHSMGGKAAMVLALTDPARVRRLVVADIAPVAYEHSQNHLIAAMRRLDLTGLSSRTEADRRLSGDITDAGVRAFLLQSLELRDGPVRWRLNLDVLEAQMDGITGWPGTPGRFDGPALFVTGANSRYVRARDHDAIRAQFPAAQFHQIAGAGHWLHAEKPRDFEQAVAEFLA</sequence>
<evidence type="ECO:0000313" key="4">
    <source>
        <dbReference type="Proteomes" id="UP000186098"/>
    </source>
</evidence>
<evidence type="ECO:0000259" key="2">
    <source>
        <dbReference type="Pfam" id="PF00561"/>
    </source>
</evidence>
<dbReference type="OrthoDB" id="9808398at2"/>
<feature type="domain" description="AB hydrolase-1" evidence="2">
    <location>
        <begin position="14"/>
        <end position="241"/>
    </location>
</feature>
<dbReference type="PANTHER" id="PTHR46118">
    <property type="entry name" value="PROTEIN ABHD11"/>
    <property type="match status" value="1"/>
</dbReference>
<dbReference type="InterPro" id="IPR000073">
    <property type="entry name" value="AB_hydrolase_1"/>
</dbReference>
<dbReference type="Gene3D" id="3.40.50.1820">
    <property type="entry name" value="alpha/beta hydrolase"/>
    <property type="match status" value="1"/>
</dbReference>
<evidence type="ECO:0000313" key="3">
    <source>
        <dbReference type="EMBL" id="SIS69104.1"/>
    </source>
</evidence>
<keyword evidence="4" id="KW-1185">Reference proteome</keyword>
<dbReference type="EMBL" id="FTOM01000002">
    <property type="protein sequence ID" value="SIS69104.1"/>
    <property type="molecule type" value="Genomic_DNA"/>
</dbReference>
<dbReference type="GO" id="GO:0016787">
    <property type="term" value="F:hydrolase activity"/>
    <property type="evidence" value="ECO:0007669"/>
    <property type="project" value="UniProtKB-KW"/>
</dbReference>
<evidence type="ECO:0000256" key="1">
    <source>
        <dbReference type="ARBA" id="ARBA00022801"/>
    </source>
</evidence>
<dbReference type="SUPFAM" id="SSF53474">
    <property type="entry name" value="alpha/beta-Hydrolases"/>
    <property type="match status" value="1"/>
</dbReference>
<name>A0A1N7L5L2_9RHOB</name>
<proteinExistence type="predicted"/>
<protein>
    <submittedName>
        <fullName evidence="3">Pimeloyl-ACP methyl ester carboxylesterase</fullName>
    </submittedName>
</protein>